<keyword evidence="4" id="KW-1185">Reference proteome</keyword>
<dbReference type="Proteomes" id="UP000636110">
    <property type="component" value="Unassembled WGS sequence"/>
</dbReference>
<dbReference type="RefSeq" id="WP_182953636.1">
    <property type="nucleotide sequence ID" value="NZ_WNXC01000001.1"/>
</dbReference>
<keyword evidence="2" id="KW-0732">Signal</keyword>
<accession>A0ABR6ES57</accession>
<feature type="chain" id="PRO_5045085180" description="Right-handed parallel beta-helix repeat-containing protein" evidence="2">
    <location>
        <begin position="20"/>
        <end position="517"/>
    </location>
</feature>
<evidence type="ECO:0008006" key="5">
    <source>
        <dbReference type="Google" id="ProtNLM"/>
    </source>
</evidence>
<feature type="signal peptide" evidence="2">
    <location>
        <begin position="1"/>
        <end position="19"/>
    </location>
</feature>
<dbReference type="InterPro" id="IPR011050">
    <property type="entry name" value="Pectin_lyase_fold/virulence"/>
</dbReference>
<dbReference type="SUPFAM" id="SSF51126">
    <property type="entry name" value="Pectin lyase-like"/>
    <property type="match status" value="1"/>
</dbReference>
<gene>
    <name evidence="3" type="ORF">GM920_04030</name>
</gene>
<reference evidence="3 4" key="1">
    <citation type="submission" date="2019-11" db="EMBL/GenBank/DDBJ databases">
        <title>Description of Pedobacter sp. LMG 31462T.</title>
        <authorList>
            <person name="Carlier A."/>
            <person name="Qi S."/>
            <person name="Vandamme P."/>
        </authorList>
    </citation>
    <scope>NUCLEOTIDE SEQUENCE [LARGE SCALE GENOMIC DNA]</scope>
    <source>
        <strain evidence="3 4">LMG 31462</strain>
    </source>
</reference>
<protein>
    <recommendedName>
        <fullName evidence="5">Right-handed parallel beta-helix repeat-containing protein</fullName>
    </recommendedName>
</protein>
<evidence type="ECO:0000256" key="1">
    <source>
        <dbReference type="SAM" id="MobiDB-lite"/>
    </source>
</evidence>
<evidence type="ECO:0000313" key="3">
    <source>
        <dbReference type="EMBL" id="MBB2148076.1"/>
    </source>
</evidence>
<dbReference type="PROSITE" id="PS51257">
    <property type="entry name" value="PROKAR_LIPOPROTEIN"/>
    <property type="match status" value="1"/>
</dbReference>
<dbReference type="EMBL" id="WNXC01000001">
    <property type="protein sequence ID" value="MBB2148076.1"/>
    <property type="molecule type" value="Genomic_DNA"/>
</dbReference>
<comment type="caution">
    <text evidence="3">The sequence shown here is derived from an EMBL/GenBank/DDBJ whole genome shotgun (WGS) entry which is preliminary data.</text>
</comment>
<proteinExistence type="predicted"/>
<feature type="region of interest" description="Disordered" evidence="1">
    <location>
        <begin position="498"/>
        <end position="517"/>
    </location>
</feature>
<sequence>MKKSLSKIAFLAVMSIALAACKKNGDNEKTVISAPLRVVGQPITGTTLPLKDAQGNAIPLKGTMLAGKTYDITGDVTVNAGDTLYIQPGVMIQVHGDGLTAASSPTFYVNGTLVSDGTKEAPNTFTVFETATVKKSVGFKDDVPNDPAFKGYWGGIQCGPTAKLLFLRWTRLEYLGAPWGSNAGDYGATAGDAKFGIYMNSGANSAGKLIVEDSWFYGSKDDCIGKCANIFVSIMRNTFIKTGGTGGEGVNFKDNVFGDMAYNLSFGGATNGLKTASVNGKSTIVNIYNNTLVQCGFRQTKATRNGSINTETNTGGYIYNNIVVNCKSGLRITYQSEKGKASDTLNTSYGNSLTCIGRGTPMGGTEQYMVFIEPGQFTLKRSTDLNGYVNGQILTTGSAAGTNIGTNTASDSLKYDPLFVNYDVKANSTGRNYRVSEIPAGTDFHLKTGSPAIGAGVYPGGTGKNAMPNKATAPLLAQYGFPMKVASTGGTFNPTITPPNKDLGAFPTDGSGNQHRY</sequence>
<evidence type="ECO:0000256" key="2">
    <source>
        <dbReference type="SAM" id="SignalP"/>
    </source>
</evidence>
<evidence type="ECO:0000313" key="4">
    <source>
        <dbReference type="Proteomes" id="UP000636110"/>
    </source>
</evidence>
<name>A0ABR6ES57_9SPHI</name>
<organism evidence="3 4">
    <name type="scientific">Pedobacter gandavensis</name>
    <dbReference type="NCBI Taxonomy" id="2679963"/>
    <lineage>
        <taxon>Bacteria</taxon>
        <taxon>Pseudomonadati</taxon>
        <taxon>Bacteroidota</taxon>
        <taxon>Sphingobacteriia</taxon>
        <taxon>Sphingobacteriales</taxon>
        <taxon>Sphingobacteriaceae</taxon>
        <taxon>Pedobacter</taxon>
    </lineage>
</organism>